<dbReference type="InterPro" id="IPR016181">
    <property type="entry name" value="Acyl_CoA_acyltransferase"/>
</dbReference>
<dbReference type="PROSITE" id="PS51186">
    <property type="entry name" value="GNAT"/>
    <property type="match status" value="1"/>
</dbReference>
<dbReference type="PANTHER" id="PTHR43877:SF2">
    <property type="entry name" value="AMINOALKYLPHOSPHONATE N-ACETYLTRANSFERASE-RELATED"/>
    <property type="match status" value="1"/>
</dbReference>
<feature type="domain" description="N-acetyltransferase" evidence="3">
    <location>
        <begin position="13"/>
        <end position="157"/>
    </location>
</feature>
<evidence type="ECO:0000256" key="1">
    <source>
        <dbReference type="ARBA" id="ARBA00022679"/>
    </source>
</evidence>
<dbReference type="EMBL" id="JABWRJ010000015">
    <property type="protein sequence ID" value="MBC3446713.1"/>
    <property type="molecule type" value="Genomic_DNA"/>
</dbReference>
<evidence type="ECO:0000259" key="3">
    <source>
        <dbReference type="PROSITE" id="PS51186"/>
    </source>
</evidence>
<dbReference type="AlphaFoldDB" id="A0A923G9I8"/>
<proteinExistence type="predicted"/>
<evidence type="ECO:0000313" key="4">
    <source>
        <dbReference type="EMBL" id="MBC3446713.1"/>
    </source>
</evidence>
<keyword evidence="2" id="KW-0012">Acyltransferase</keyword>
<keyword evidence="1" id="KW-0808">Transferase</keyword>
<gene>
    <name evidence="4" type="ORF">HU751_13075</name>
</gene>
<accession>A0A923G9I8</accession>
<dbReference type="RefSeq" id="WP_186733516.1">
    <property type="nucleotide sequence ID" value="NZ_JABWRJ020000003.1"/>
</dbReference>
<name>A0A923G9I8_9PSED</name>
<comment type="caution">
    <text evidence="4">The sequence shown here is derived from an EMBL/GenBank/DDBJ whole genome shotgun (WGS) entry which is preliminary data.</text>
</comment>
<evidence type="ECO:0000256" key="2">
    <source>
        <dbReference type="ARBA" id="ARBA00023315"/>
    </source>
</evidence>
<dbReference type="Pfam" id="PF00583">
    <property type="entry name" value="Acetyltransf_1"/>
    <property type="match status" value="1"/>
</dbReference>
<reference evidence="4" key="1">
    <citation type="journal article" date="2020" name="Microorganisms">
        <title>Reliable Identification of Environmental Pseudomonas Isolates Using the rpoD Gene.</title>
        <authorList>
            <consortium name="The Broad Institute Genome Sequencing Platform"/>
            <person name="Girard L."/>
            <person name="Lood C."/>
            <person name="Rokni-Zadeh H."/>
            <person name="van Noort V."/>
            <person name="Lavigne R."/>
            <person name="De Mot R."/>
        </authorList>
    </citation>
    <scope>NUCLEOTIDE SEQUENCE</scope>
    <source>
        <strain evidence="4">BW13M1</strain>
    </source>
</reference>
<dbReference type="PANTHER" id="PTHR43877">
    <property type="entry name" value="AMINOALKYLPHOSPHONATE N-ACETYLTRANSFERASE-RELATED-RELATED"/>
    <property type="match status" value="1"/>
</dbReference>
<dbReference type="SUPFAM" id="SSF55729">
    <property type="entry name" value="Acyl-CoA N-acyltransferases (Nat)"/>
    <property type="match status" value="1"/>
</dbReference>
<dbReference type="InterPro" id="IPR000182">
    <property type="entry name" value="GNAT_dom"/>
</dbReference>
<dbReference type="GO" id="GO:0016747">
    <property type="term" value="F:acyltransferase activity, transferring groups other than amino-acyl groups"/>
    <property type="evidence" value="ECO:0007669"/>
    <property type="project" value="InterPro"/>
</dbReference>
<protein>
    <submittedName>
        <fullName evidence="4">GNAT family N-acetyltransferase</fullName>
    </submittedName>
</protein>
<organism evidence="4">
    <name type="scientific">Pseudomonas peradeniyensis</name>
    <dbReference type="NCBI Taxonomy" id="2745488"/>
    <lineage>
        <taxon>Bacteria</taxon>
        <taxon>Pseudomonadati</taxon>
        <taxon>Pseudomonadota</taxon>
        <taxon>Gammaproteobacteria</taxon>
        <taxon>Pseudomonadales</taxon>
        <taxon>Pseudomonadaceae</taxon>
        <taxon>Pseudomonas</taxon>
    </lineage>
</organism>
<reference evidence="4" key="2">
    <citation type="submission" date="2020-07" db="EMBL/GenBank/DDBJ databases">
        <authorList>
            <person name="Lood C."/>
            <person name="Girard L."/>
        </authorList>
    </citation>
    <scope>NUCLEOTIDE SEQUENCE</scope>
    <source>
        <strain evidence="4">BW13M1</strain>
    </source>
</reference>
<dbReference type="InterPro" id="IPR050832">
    <property type="entry name" value="Bact_Acetyltransf"/>
</dbReference>
<dbReference type="CDD" id="cd04301">
    <property type="entry name" value="NAT_SF"/>
    <property type="match status" value="1"/>
</dbReference>
<dbReference type="Gene3D" id="3.40.630.30">
    <property type="match status" value="1"/>
</dbReference>
<sequence length="168" mass="18145">MPLSHRPVQPADIATLCSFPQGSDELFYMFPKATYPLTPAQLSEAIAQRSGSTVVEIDGVIVGFANFYKAEQGGVCALGNVVVAPAARGQGVARYLVQCMIDLAHQAFAAREVWVSCFNHNTAGLLLYPQLGFVPFGIEERRAPDGSRVALIQMKLPSAWAPPHDSTR</sequence>